<keyword evidence="4" id="KW-0547">Nucleotide-binding</keyword>
<dbReference type="SMART" id="SM00382">
    <property type="entry name" value="AAA"/>
    <property type="match status" value="1"/>
</dbReference>
<dbReference type="InterPro" id="IPR013525">
    <property type="entry name" value="ABC2_TM"/>
</dbReference>
<dbReference type="GO" id="GO:0016020">
    <property type="term" value="C:membrane"/>
    <property type="evidence" value="ECO:0007669"/>
    <property type="project" value="UniProtKB-SubCell"/>
</dbReference>
<evidence type="ECO:0000256" key="5">
    <source>
        <dbReference type="ARBA" id="ARBA00022840"/>
    </source>
</evidence>
<evidence type="ECO:0000256" key="8">
    <source>
        <dbReference type="SAM" id="Phobius"/>
    </source>
</evidence>
<proteinExistence type="predicted"/>
<accession>A0AAX4NXP0</accession>
<dbReference type="Proteomes" id="UP001472866">
    <property type="component" value="Chromosome 01"/>
</dbReference>
<gene>
    <name evidence="10" type="ORF">HKI87_01g04060</name>
</gene>
<keyword evidence="6 8" id="KW-1133">Transmembrane helix</keyword>
<dbReference type="PANTHER" id="PTHR48041:SF139">
    <property type="entry name" value="PROTEIN SCARLET"/>
    <property type="match status" value="1"/>
</dbReference>
<feature type="transmembrane region" description="Helical" evidence="8">
    <location>
        <begin position="429"/>
        <end position="455"/>
    </location>
</feature>
<dbReference type="GO" id="GO:0016887">
    <property type="term" value="F:ATP hydrolysis activity"/>
    <property type="evidence" value="ECO:0007669"/>
    <property type="project" value="InterPro"/>
</dbReference>
<dbReference type="InterPro" id="IPR050352">
    <property type="entry name" value="ABCG_transporters"/>
</dbReference>
<comment type="subcellular location">
    <subcellularLocation>
        <location evidence="1">Membrane</location>
        <topology evidence="1">Multi-pass membrane protein</topology>
    </subcellularLocation>
</comment>
<dbReference type="PANTHER" id="PTHR48041">
    <property type="entry name" value="ABC TRANSPORTER G FAMILY MEMBER 28"/>
    <property type="match status" value="1"/>
</dbReference>
<keyword evidence="11" id="KW-1185">Reference proteome</keyword>
<dbReference type="Pfam" id="PF19055">
    <property type="entry name" value="ABC2_membrane_7"/>
    <property type="match status" value="1"/>
</dbReference>
<dbReference type="Gene3D" id="3.40.50.300">
    <property type="entry name" value="P-loop containing nucleotide triphosphate hydrolases"/>
    <property type="match status" value="1"/>
</dbReference>
<evidence type="ECO:0000259" key="9">
    <source>
        <dbReference type="PROSITE" id="PS50893"/>
    </source>
</evidence>
<evidence type="ECO:0000256" key="4">
    <source>
        <dbReference type="ARBA" id="ARBA00022741"/>
    </source>
</evidence>
<reference evidence="10 11" key="1">
    <citation type="submission" date="2024-03" db="EMBL/GenBank/DDBJ databases">
        <title>Complete genome sequence of the green alga Chloropicon roscoffensis RCC1871.</title>
        <authorList>
            <person name="Lemieux C."/>
            <person name="Pombert J.-F."/>
            <person name="Otis C."/>
            <person name="Turmel M."/>
        </authorList>
    </citation>
    <scope>NUCLEOTIDE SEQUENCE [LARGE SCALE GENOMIC DNA]</scope>
    <source>
        <strain evidence="10 11">RCC1871</strain>
    </source>
</reference>
<protein>
    <submittedName>
        <fullName evidence="10">ATP-binding cassette transporter</fullName>
    </submittedName>
</protein>
<dbReference type="InterPro" id="IPR003439">
    <property type="entry name" value="ABC_transporter-like_ATP-bd"/>
</dbReference>
<dbReference type="GO" id="GO:0005524">
    <property type="term" value="F:ATP binding"/>
    <property type="evidence" value="ECO:0007669"/>
    <property type="project" value="UniProtKB-KW"/>
</dbReference>
<dbReference type="PROSITE" id="PS50893">
    <property type="entry name" value="ABC_TRANSPORTER_2"/>
    <property type="match status" value="1"/>
</dbReference>
<keyword evidence="7 8" id="KW-0472">Membrane</keyword>
<feature type="domain" description="ABC transporter" evidence="9">
    <location>
        <begin position="23"/>
        <end position="261"/>
    </location>
</feature>
<dbReference type="SUPFAM" id="SSF52540">
    <property type="entry name" value="P-loop containing nucleoside triphosphate hydrolases"/>
    <property type="match status" value="1"/>
</dbReference>
<organism evidence="10 11">
    <name type="scientific">Chloropicon roscoffensis</name>
    <dbReference type="NCBI Taxonomy" id="1461544"/>
    <lineage>
        <taxon>Eukaryota</taxon>
        <taxon>Viridiplantae</taxon>
        <taxon>Chlorophyta</taxon>
        <taxon>Chloropicophyceae</taxon>
        <taxon>Chloropicales</taxon>
        <taxon>Chloropicaceae</taxon>
        <taxon>Chloropicon</taxon>
    </lineage>
</organism>
<dbReference type="AlphaFoldDB" id="A0AAX4NXP0"/>
<dbReference type="EMBL" id="CP151501">
    <property type="protein sequence ID" value="WZN58882.1"/>
    <property type="molecule type" value="Genomic_DNA"/>
</dbReference>
<keyword evidence="5 10" id="KW-0067">ATP-binding</keyword>
<evidence type="ECO:0000256" key="2">
    <source>
        <dbReference type="ARBA" id="ARBA00022448"/>
    </source>
</evidence>
<name>A0AAX4NXP0_9CHLO</name>
<dbReference type="GO" id="GO:0140359">
    <property type="term" value="F:ABC-type transporter activity"/>
    <property type="evidence" value="ECO:0007669"/>
    <property type="project" value="InterPro"/>
</dbReference>
<evidence type="ECO:0000256" key="7">
    <source>
        <dbReference type="ARBA" id="ARBA00023136"/>
    </source>
</evidence>
<feature type="transmembrane region" description="Helical" evidence="8">
    <location>
        <begin position="467"/>
        <end position="489"/>
    </location>
</feature>
<evidence type="ECO:0000313" key="10">
    <source>
        <dbReference type="EMBL" id="WZN58882.1"/>
    </source>
</evidence>
<feature type="transmembrane region" description="Helical" evidence="8">
    <location>
        <begin position="618"/>
        <end position="637"/>
    </location>
</feature>
<feature type="transmembrane region" description="Helical" evidence="8">
    <location>
        <begin position="351"/>
        <end position="374"/>
    </location>
</feature>
<keyword evidence="2" id="KW-0813">Transport</keyword>
<sequence>MTIEEGGHFSKDNELGKRSDSTFTFSNCRYVIKEKEILKGLSGTVKSGEVLAIVGPSGAGKTMLMNMFSLTPGPGKREGRVTLNSQDLNLKIFRSHFSVVPQQDNHWAYLTPREAITMATELQHQYSHDEKMHIVDSLIENMGLSSCKDTKVGNQFIQGLSGGQKRRLSLAIALVKKPSVILLDEPTSGLDAAAATSIMTFFKDLALNLNVIIVATIHQPSTKVYNGFDLAMVLTGGKAAYFGPAAFLGDYLEKIDRAIPKNSNPAEHVLDLVNREFVDPKEVDYMIESWMAYRDRESNNPDSYLHSVAQEIAKQDGDGNPLPEPEPAPGAVSNILTLIKRHAVLTFRDPVLYLGRAAAFLMTCTFFSIVYLKARDRTQRHAPYKVFLFMWHIGVPTALGVVAVIAYNLEHLSIKREVKQGQYSPTSYVIANSILQLPMMFVLSIMALSIGGYCVSNYHIDVYGQMIVLYAATLWSFESMAQLFAVQFPNPLLGMLQYMNLWFASFLFCGIMVPEADVPWPMKMFNYILPLKYFLKSAMHTDLHQTTFSGAILDAEDPRGFSCPRNVTLDGAVEAVKEKASESHNSLACYGFYGDQVLDSLGVTYRSIKSKDTYAEDILIILAIGIFFKIMGTMMTIHSCSATMSISKPSGKKTTK</sequence>
<dbReference type="InterPro" id="IPR003593">
    <property type="entry name" value="AAA+_ATPase"/>
</dbReference>
<dbReference type="InterPro" id="IPR017871">
    <property type="entry name" value="ABC_transporter-like_CS"/>
</dbReference>
<evidence type="ECO:0000256" key="1">
    <source>
        <dbReference type="ARBA" id="ARBA00004141"/>
    </source>
</evidence>
<feature type="transmembrane region" description="Helical" evidence="8">
    <location>
        <begin position="495"/>
        <end position="514"/>
    </location>
</feature>
<dbReference type="InterPro" id="IPR043926">
    <property type="entry name" value="ABCG_dom"/>
</dbReference>
<keyword evidence="3 8" id="KW-0812">Transmembrane</keyword>
<evidence type="ECO:0000256" key="6">
    <source>
        <dbReference type="ARBA" id="ARBA00022989"/>
    </source>
</evidence>
<dbReference type="Pfam" id="PF01061">
    <property type="entry name" value="ABC2_membrane"/>
    <property type="match status" value="1"/>
</dbReference>
<dbReference type="InterPro" id="IPR027417">
    <property type="entry name" value="P-loop_NTPase"/>
</dbReference>
<evidence type="ECO:0000256" key="3">
    <source>
        <dbReference type="ARBA" id="ARBA00022692"/>
    </source>
</evidence>
<dbReference type="PROSITE" id="PS00211">
    <property type="entry name" value="ABC_TRANSPORTER_1"/>
    <property type="match status" value="1"/>
</dbReference>
<dbReference type="Pfam" id="PF00005">
    <property type="entry name" value="ABC_tran"/>
    <property type="match status" value="1"/>
</dbReference>
<feature type="transmembrane region" description="Helical" evidence="8">
    <location>
        <begin position="386"/>
        <end position="409"/>
    </location>
</feature>
<evidence type="ECO:0000313" key="11">
    <source>
        <dbReference type="Proteomes" id="UP001472866"/>
    </source>
</evidence>